<evidence type="ECO:0000259" key="2">
    <source>
        <dbReference type="Pfam" id="PF19808"/>
    </source>
</evidence>
<evidence type="ECO:0000256" key="1">
    <source>
        <dbReference type="SAM" id="MobiDB-lite"/>
    </source>
</evidence>
<sequence>MKTTKRSSFIILLEHVHTMEELTDAEFGAFIRAYAAYVEDGTEPAFTDRSMRMMWKTVKAFDEMNCKKFEDTSEKRREAARKGNEKRWHSDNGHRKNRNCEICDKPIANDSKNRLSVSESDSVSESVSDIESIDASASPSPRASKRFSPPGLEEIEAYFAEKGGTAAQAERFRDFYESNGWKVGKNPMKSWKAAASGWMSRDKESAQKASAPRSKPFMASRSPEEAAAHPNDFLKNAATRRPLRKKKGEVHNA</sequence>
<dbReference type="EMBL" id="BK016261">
    <property type="protein sequence ID" value="DAG05560.1"/>
    <property type="molecule type" value="Genomic_DNA"/>
</dbReference>
<accession>A0A8S5VFW9</accession>
<protein>
    <recommendedName>
        <fullName evidence="2">DUF6291 domain-containing protein</fullName>
    </recommendedName>
</protein>
<reference evidence="3" key="1">
    <citation type="journal article" date="2021" name="Proc. Natl. Acad. Sci. U.S.A.">
        <title>A Catalog of Tens of Thousands of Viruses from Human Metagenomes Reveals Hidden Associations with Chronic Diseases.</title>
        <authorList>
            <person name="Tisza M.J."/>
            <person name="Buck C.B."/>
        </authorList>
    </citation>
    <scope>NUCLEOTIDE SEQUENCE</scope>
    <source>
        <strain evidence="3">CtNHj22</strain>
    </source>
</reference>
<evidence type="ECO:0000313" key="3">
    <source>
        <dbReference type="EMBL" id="DAG05560.1"/>
    </source>
</evidence>
<feature type="region of interest" description="Disordered" evidence="1">
    <location>
        <begin position="193"/>
        <end position="253"/>
    </location>
</feature>
<feature type="region of interest" description="Disordered" evidence="1">
    <location>
        <begin position="113"/>
        <end position="148"/>
    </location>
</feature>
<feature type="domain" description="DUF6291" evidence="2">
    <location>
        <begin position="8"/>
        <end position="87"/>
    </location>
</feature>
<dbReference type="Pfam" id="PF19808">
    <property type="entry name" value="DUF6291"/>
    <property type="match status" value="1"/>
</dbReference>
<feature type="compositionally biased region" description="Low complexity" evidence="1">
    <location>
        <begin position="116"/>
        <end position="148"/>
    </location>
</feature>
<organism evidence="3">
    <name type="scientific">Siphoviridae sp. ctNHj22</name>
    <dbReference type="NCBI Taxonomy" id="2825468"/>
    <lineage>
        <taxon>Viruses</taxon>
        <taxon>Duplodnaviria</taxon>
        <taxon>Heunggongvirae</taxon>
        <taxon>Uroviricota</taxon>
        <taxon>Caudoviricetes</taxon>
    </lineage>
</organism>
<name>A0A8S5VFW9_9CAUD</name>
<dbReference type="InterPro" id="IPR046258">
    <property type="entry name" value="DUF6291"/>
</dbReference>
<feature type="compositionally biased region" description="Basic residues" evidence="1">
    <location>
        <begin position="241"/>
        <end position="253"/>
    </location>
</feature>
<proteinExistence type="predicted"/>
<feature type="region of interest" description="Disordered" evidence="1">
    <location>
        <begin position="71"/>
        <end position="99"/>
    </location>
</feature>